<evidence type="ECO:0000313" key="2">
    <source>
        <dbReference type="EMBL" id="SEF96380.1"/>
    </source>
</evidence>
<evidence type="ECO:0008006" key="4">
    <source>
        <dbReference type="Google" id="ProtNLM"/>
    </source>
</evidence>
<gene>
    <name evidence="2" type="ORF">SAMN04488244_105191</name>
</gene>
<feature type="chain" id="PRO_5009288074" description="DUF3299 domain-containing protein" evidence="1">
    <location>
        <begin position="19"/>
        <end position="214"/>
    </location>
</feature>
<protein>
    <recommendedName>
        <fullName evidence="4">DUF3299 domain-containing protein</fullName>
    </recommendedName>
</protein>
<keyword evidence="3" id="KW-1185">Reference proteome</keyword>
<dbReference type="Gene3D" id="2.40.50.870">
    <property type="entry name" value="Protein of unknown function (DUF3299)"/>
    <property type="match status" value="1"/>
</dbReference>
<dbReference type="EMBL" id="FNVG01000005">
    <property type="protein sequence ID" value="SEF96380.1"/>
    <property type="molecule type" value="Genomic_DNA"/>
</dbReference>
<feature type="signal peptide" evidence="1">
    <location>
        <begin position="1"/>
        <end position="18"/>
    </location>
</feature>
<name>A0A1H5WAG8_9VIBR</name>
<dbReference type="Pfam" id="PF11736">
    <property type="entry name" value="DUF3299"/>
    <property type="match status" value="1"/>
</dbReference>
<accession>A0A1H5WAG8</accession>
<dbReference type="InterPro" id="IPR021727">
    <property type="entry name" value="DUF3299"/>
</dbReference>
<evidence type="ECO:0000256" key="1">
    <source>
        <dbReference type="SAM" id="SignalP"/>
    </source>
</evidence>
<reference evidence="3" key="1">
    <citation type="submission" date="2016-10" db="EMBL/GenBank/DDBJ databases">
        <authorList>
            <person name="Varghese N."/>
            <person name="Submissions S."/>
        </authorList>
    </citation>
    <scope>NUCLEOTIDE SEQUENCE [LARGE SCALE GENOMIC DNA]</scope>
    <source>
        <strain evidence="3">CGMCC 1.7062</strain>
    </source>
</reference>
<keyword evidence="1" id="KW-0732">Signal</keyword>
<dbReference type="Proteomes" id="UP000236721">
    <property type="component" value="Unassembled WGS sequence"/>
</dbReference>
<proteinExistence type="predicted"/>
<dbReference type="AlphaFoldDB" id="A0A1H5WAG8"/>
<evidence type="ECO:0000313" key="3">
    <source>
        <dbReference type="Proteomes" id="UP000236721"/>
    </source>
</evidence>
<organism evidence="2 3">
    <name type="scientific">Vibrio hangzhouensis</name>
    <dbReference type="NCBI Taxonomy" id="462991"/>
    <lineage>
        <taxon>Bacteria</taxon>
        <taxon>Pseudomonadati</taxon>
        <taxon>Pseudomonadota</taxon>
        <taxon>Gammaproteobacteria</taxon>
        <taxon>Vibrionales</taxon>
        <taxon>Vibrionaceae</taxon>
        <taxon>Vibrio</taxon>
    </lineage>
</organism>
<sequence length="214" mass="24344">MNWWIALLLPILSVLAHASEPVTIQWKDLQPETANIETNLPDITERQRESLQMILLLDSVPSAENQAKSEELISELSAQGIDARFLLEQRRQFMEQMKNRAEQTTEAFNHRSIRMAGFIVPLDMDGLKTTEFLLVPVAGACIHLPPPPANQIIRVHYPKGFEIKNVQYPVWIEGVIQNDKKTEDVFLVDGNTAITMGYKLDAVNIQDYYQAESL</sequence>